<feature type="coiled-coil region" evidence="9">
    <location>
        <begin position="595"/>
        <end position="622"/>
    </location>
</feature>
<evidence type="ECO:0000313" key="11">
    <source>
        <dbReference type="EMBL" id="CDG68304.1"/>
    </source>
</evidence>
<keyword evidence="4" id="KW-0677">Repeat</keyword>
<dbReference type="InterPro" id="IPR017873">
    <property type="entry name" value="Cys-rich_GLG1_repeat_euk"/>
</dbReference>
<keyword evidence="2 10" id="KW-0812">Transmembrane</keyword>
<organism evidence="11">
    <name type="scientific">Hydra vulgaris</name>
    <name type="common">Hydra</name>
    <name type="synonym">Hydra attenuata</name>
    <dbReference type="NCBI Taxonomy" id="6087"/>
    <lineage>
        <taxon>Eukaryota</taxon>
        <taxon>Metazoa</taxon>
        <taxon>Cnidaria</taxon>
        <taxon>Hydrozoa</taxon>
        <taxon>Hydroidolina</taxon>
        <taxon>Anthoathecata</taxon>
        <taxon>Aplanulata</taxon>
        <taxon>Hydridae</taxon>
        <taxon>Hydra</taxon>
    </lineage>
</organism>
<keyword evidence="3" id="KW-0732">Signal</keyword>
<evidence type="ECO:0000256" key="1">
    <source>
        <dbReference type="ARBA" id="ARBA00004479"/>
    </source>
</evidence>
<feature type="repeat" description="Cys-rich GLG1" evidence="8">
    <location>
        <begin position="232"/>
        <end position="292"/>
    </location>
</feature>
<evidence type="ECO:0000256" key="8">
    <source>
        <dbReference type="PROSITE-ProRule" id="PRU00622"/>
    </source>
</evidence>
<keyword evidence="9" id="KW-0175">Coiled coil</keyword>
<dbReference type="PANTHER" id="PTHR11884">
    <property type="entry name" value="SELECTIN LIGAND RELATED"/>
    <property type="match status" value="1"/>
</dbReference>
<keyword evidence="5 10" id="KW-1133">Transmembrane helix</keyword>
<sequence>RINRGSEEMAEFNYFNRTKINSMKVYLLLILLHFIIHGNARPPSQKEEEKIHFDPASDKYLLSKDETCIQDVKNLCKTVKKENNFAVFVCLQDAAHKDEDSLSDECHETLWHYKYNLTRDPRFDQAAYKTCESTINTKLLKECPMSSITSPGFLMNCLLEHRHMVDDQKCKQFLMRMSAIVFEDYRLIKGFYDHCEADVKKTNCGSLSKPSEEYAQHEQSEVVSCLEANINELSPVCQEQILKIAELQADDYHLDRPLYYACQEARERFCRDVKSGDGRIYKCLTEHITNDLMPQQCALKLVAREKMVQKDVKIDHSLWSACEADFKKYQCEQQGITEHGAGSNLLLCLQQRISQGQNVDPACQTEMNSFSIQIFENYQLNPIIVAKCEAEIHTHCSKYIGNRDNGYMMDCLMALAPENNSLSEECFTSIAEVLRETGAGSNYKVDRALYLACESAISTLCSGKDDTAVLTCLMDNAHSAKMPEECSAQVFHLQYFMSRDFRLDTELYLDCRHDAEEICHAAEFNEKSESKIPGNFVIACLYRNSMDSSHVKKKVSPICANHIRRVMHQRATNIRLMPELETPCLTDLAKHCIDKVKEGEEIECLQNNYEHLTDKCHEAVKEFTKFESKDFDLDRHLVDKCGPMVHKFCKHELEENQGEKILECLIQNKNDIDMDYKCTDALEHWQLLEMKDLEFSPSLKEYCLNDVLKLCRNSKTKYEAVTCLSENIVKEQTSVSENCRVQIRKELITQSENIKLNPNLFQACQKDIQTFCSNVPYSGAQVEECLRKNHRKLQDKTCKDLLFKQEEMESQDTELDYRMMHVCKSMIKKYCMTYTESHEILQCLRGVTHDREMKPACREIVQERQIEQAESFFLDADLTKNCMQEAKSYCPEELAKAKKGVDDGAVFGCLVNALLTKKKFQPNCETFVRHREVEAAADKNLNPQFLASCGAEIMKLCSKSEYNEVMECMKENIARIQSKACKEEVKKLIVEGIEDVHVDRQLNDVCARDIRHFCNDMPEENGQVIMCLIDVYNAKNLRLHQNCKNLLAKRMSLYRDAQVDIATFDSISTVLDAIAASPNRNYVYIFALMILSILFVSGLVFGRFTKKVRSDIKNR</sequence>
<proteinExistence type="evidence at transcript level"/>
<dbReference type="AlphaFoldDB" id="T2M862"/>
<evidence type="ECO:0000256" key="10">
    <source>
        <dbReference type="SAM" id="Phobius"/>
    </source>
</evidence>
<feature type="transmembrane region" description="Helical" evidence="10">
    <location>
        <begin position="1082"/>
        <end position="1105"/>
    </location>
</feature>
<protein>
    <submittedName>
        <fullName evidence="11">Golgi apparatus protein 1</fullName>
    </submittedName>
</protein>
<evidence type="ECO:0000256" key="6">
    <source>
        <dbReference type="ARBA" id="ARBA00023136"/>
    </source>
</evidence>
<accession>T2M862</accession>
<evidence type="ECO:0000256" key="4">
    <source>
        <dbReference type="ARBA" id="ARBA00022737"/>
    </source>
</evidence>
<dbReference type="Pfam" id="PF00839">
    <property type="entry name" value="Cys_rich_FGFR"/>
    <property type="match status" value="15"/>
</dbReference>
<feature type="repeat" description="Cys-rich GLG1" evidence="8">
    <location>
        <begin position="611"/>
        <end position="673"/>
    </location>
</feature>
<gene>
    <name evidence="11" type="primary">GLG1</name>
</gene>
<comment type="subcellular location">
    <subcellularLocation>
        <location evidence="1">Membrane</location>
        <topology evidence="1">Single-pass type I membrane protein</topology>
    </subcellularLocation>
</comment>
<evidence type="ECO:0000256" key="3">
    <source>
        <dbReference type="ARBA" id="ARBA00022729"/>
    </source>
</evidence>
<dbReference type="GO" id="GO:0000139">
    <property type="term" value="C:Golgi membrane"/>
    <property type="evidence" value="ECO:0007669"/>
    <property type="project" value="InterPro"/>
</dbReference>
<dbReference type="PANTHER" id="PTHR11884:SF1">
    <property type="entry name" value="GOLGI APPARATUS PROTEIN 1"/>
    <property type="match status" value="1"/>
</dbReference>
<dbReference type="OrthoDB" id="6018612at2759"/>
<evidence type="ECO:0000256" key="7">
    <source>
        <dbReference type="ARBA" id="ARBA00023180"/>
    </source>
</evidence>
<reference evidence="11" key="1">
    <citation type="journal article" date="2013" name="Genome Biol. Evol.">
        <title>Punctuated emergences of genetic and phenotypic innovations in eumetazoan, bilaterian, euteleostome, and hominidae ancestors.</title>
        <authorList>
            <person name="Wenger Y."/>
            <person name="Galliot B."/>
        </authorList>
    </citation>
    <scope>NUCLEOTIDE SEQUENCE</scope>
    <source>
        <tissue evidence="11">Whole animals</tissue>
    </source>
</reference>
<evidence type="ECO:0000256" key="9">
    <source>
        <dbReference type="SAM" id="Coils"/>
    </source>
</evidence>
<evidence type="ECO:0000256" key="5">
    <source>
        <dbReference type="ARBA" id="ARBA00022989"/>
    </source>
</evidence>
<dbReference type="EMBL" id="HAAD01002072">
    <property type="protein sequence ID" value="CDG68304.1"/>
    <property type="molecule type" value="mRNA"/>
</dbReference>
<dbReference type="InterPro" id="IPR039728">
    <property type="entry name" value="GLG1"/>
</dbReference>
<dbReference type="InterPro" id="IPR001893">
    <property type="entry name" value="Cys-rich_GLG1_repeat"/>
</dbReference>
<feature type="repeat" description="Cys-rich GLG1" evidence="8">
    <location>
        <begin position="734"/>
        <end position="794"/>
    </location>
</feature>
<feature type="repeat" description="Cys-rich GLG1" evidence="8">
    <location>
        <begin position="976"/>
        <end position="1036"/>
    </location>
</feature>
<keyword evidence="7" id="KW-0325">Glycoprotein</keyword>
<evidence type="ECO:0000256" key="2">
    <source>
        <dbReference type="ARBA" id="ARBA00022692"/>
    </source>
</evidence>
<name>T2M862_HYDVU</name>
<feature type="non-terminal residue" evidence="11">
    <location>
        <position position="1"/>
    </location>
</feature>
<keyword evidence="6 10" id="KW-0472">Membrane</keyword>
<feature type="repeat" description="Cys-rich GLG1" evidence="8">
    <location>
        <begin position="421"/>
        <end position="481"/>
    </location>
</feature>
<dbReference type="PROSITE" id="PS51289">
    <property type="entry name" value="GLG1_C_RICH"/>
    <property type="match status" value="5"/>
</dbReference>